<organism evidence="1 2">
    <name type="scientific">Variovorax defluvii</name>
    <dbReference type="NCBI Taxonomy" id="913761"/>
    <lineage>
        <taxon>Bacteria</taxon>
        <taxon>Pseudomonadati</taxon>
        <taxon>Pseudomonadota</taxon>
        <taxon>Betaproteobacteria</taxon>
        <taxon>Burkholderiales</taxon>
        <taxon>Comamonadaceae</taxon>
        <taxon>Variovorax</taxon>
    </lineage>
</organism>
<dbReference type="EMBL" id="BAABGJ010000080">
    <property type="protein sequence ID" value="GAA4354490.1"/>
    <property type="molecule type" value="Genomic_DNA"/>
</dbReference>
<accession>A0ABP8IA05</accession>
<evidence type="ECO:0000313" key="1">
    <source>
        <dbReference type="EMBL" id="GAA4354490.1"/>
    </source>
</evidence>
<protein>
    <recommendedName>
        <fullName evidence="3">SDR family NAD(P)-dependent oxidoreductase</fullName>
    </recommendedName>
</protein>
<dbReference type="RefSeq" id="WP_345540862.1">
    <property type="nucleotide sequence ID" value="NZ_BAABGJ010000080.1"/>
</dbReference>
<gene>
    <name evidence="1" type="ORF">GCM10023165_45750</name>
</gene>
<dbReference type="InterPro" id="IPR036291">
    <property type="entry name" value="NAD(P)-bd_dom_sf"/>
</dbReference>
<keyword evidence="2" id="KW-1185">Reference proteome</keyword>
<sequence>MKAPDARVLLTGAYGGIGEATAAALARAGASLLLAGRSPPRLAAPSRMLLAGRNGDPRRMAGRAGDLADPRLFTRHRRSI</sequence>
<reference evidence="2" key="1">
    <citation type="journal article" date="2019" name="Int. J. Syst. Evol. Microbiol.">
        <title>The Global Catalogue of Microorganisms (GCM) 10K type strain sequencing project: providing services to taxonomists for standard genome sequencing and annotation.</title>
        <authorList>
            <consortium name="The Broad Institute Genomics Platform"/>
            <consortium name="The Broad Institute Genome Sequencing Center for Infectious Disease"/>
            <person name="Wu L."/>
            <person name="Ma J."/>
        </authorList>
    </citation>
    <scope>NUCLEOTIDE SEQUENCE [LARGE SCALE GENOMIC DNA]</scope>
    <source>
        <strain evidence="2">JCM 17804</strain>
    </source>
</reference>
<proteinExistence type="predicted"/>
<comment type="caution">
    <text evidence="1">The sequence shown here is derived from an EMBL/GenBank/DDBJ whole genome shotgun (WGS) entry which is preliminary data.</text>
</comment>
<dbReference type="SUPFAM" id="SSF51735">
    <property type="entry name" value="NAD(P)-binding Rossmann-fold domains"/>
    <property type="match status" value="1"/>
</dbReference>
<dbReference type="Pfam" id="PF00106">
    <property type="entry name" value="adh_short"/>
    <property type="match status" value="1"/>
</dbReference>
<name>A0ABP8IA05_9BURK</name>
<dbReference type="Gene3D" id="3.40.50.720">
    <property type="entry name" value="NAD(P)-binding Rossmann-like Domain"/>
    <property type="match status" value="1"/>
</dbReference>
<dbReference type="InterPro" id="IPR002347">
    <property type="entry name" value="SDR_fam"/>
</dbReference>
<dbReference type="Proteomes" id="UP001500975">
    <property type="component" value="Unassembled WGS sequence"/>
</dbReference>
<evidence type="ECO:0008006" key="3">
    <source>
        <dbReference type="Google" id="ProtNLM"/>
    </source>
</evidence>
<evidence type="ECO:0000313" key="2">
    <source>
        <dbReference type="Proteomes" id="UP001500975"/>
    </source>
</evidence>